<keyword evidence="2" id="KW-0479">Metal-binding</keyword>
<evidence type="ECO:0000256" key="3">
    <source>
        <dbReference type="ARBA" id="ARBA00023002"/>
    </source>
</evidence>
<dbReference type="EMBL" id="AP025698">
    <property type="protein sequence ID" value="BDH79438.1"/>
    <property type="molecule type" value="Genomic_DNA"/>
</dbReference>
<name>A0ABM7YDR1_9EURY</name>
<evidence type="ECO:0000256" key="2">
    <source>
        <dbReference type="ARBA" id="ARBA00022723"/>
    </source>
</evidence>
<dbReference type="PANTHER" id="PTHR11431:SF127">
    <property type="entry name" value="BACTERIAL NON-HEME FERRITIN"/>
    <property type="match status" value="1"/>
</dbReference>
<keyword evidence="7" id="KW-1185">Reference proteome</keyword>
<dbReference type="Proteomes" id="UP000831817">
    <property type="component" value="Chromosome"/>
</dbReference>
<evidence type="ECO:0000256" key="1">
    <source>
        <dbReference type="ARBA" id="ARBA00022434"/>
    </source>
</evidence>
<proteinExistence type="predicted"/>
<dbReference type="RefSeq" id="WP_248563796.1">
    <property type="nucleotide sequence ID" value="NZ_AP025698.1"/>
</dbReference>
<dbReference type="InterPro" id="IPR008331">
    <property type="entry name" value="Ferritin_DPS_dom"/>
</dbReference>
<protein>
    <submittedName>
        <fullName evidence="6">Ferritin</fullName>
    </submittedName>
</protein>
<keyword evidence="3" id="KW-0560">Oxidoreductase</keyword>
<dbReference type="PANTHER" id="PTHR11431">
    <property type="entry name" value="FERRITIN"/>
    <property type="match status" value="1"/>
</dbReference>
<keyword evidence="4" id="KW-0408">Iron</keyword>
<evidence type="ECO:0000313" key="6">
    <source>
        <dbReference type="EMBL" id="BDH79438.1"/>
    </source>
</evidence>
<dbReference type="SUPFAM" id="SSF47240">
    <property type="entry name" value="Ferritin-like"/>
    <property type="match status" value="1"/>
</dbReference>
<evidence type="ECO:0000256" key="4">
    <source>
        <dbReference type="ARBA" id="ARBA00023004"/>
    </source>
</evidence>
<feature type="domain" description="Ferritin-like diiron" evidence="5">
    <location>
        <begin position="1"/>
        <end position="145"/>
    </location>
</feature>
<dbReference type="Gene3D" id="1.20.1260.10">
    <property type="match status" value="1"/>
</dbReference>
<organism evidence="6 7">
    <name type="scientific">Methanothermobacter tenebrarum</name>
    <dbReference type="NCBI Taxonomy" id="680118"/>
    <lineage>
        <taxon>Archaea</taxon>
        <taxon>Methanobacteriati</taxon>
        <taxon>Methanobacteriota</taxon>
        <taxon>Methanomada group</taxon>
        <taxon>Methanobacteria</taxon>
        <taxon>Methanobacteriales</taxon>
        <taxon>Methanobacteriaceae</taxon>
        <taxon>Methanothermobacter</taxon>
    </lineage>
</organism>
<evidence type="ECO:0000259" key="5">
    <source>
        <dbReference type="PROSITE" id="PS50905"/>
    </source>
</evidence>
<sequence length="172" mass="19841">MISERIEKALNRQLNAELYSAYLYLSMAAYYEASDLPGFANWMRVQAQEELTHAMKFFDYIVQRDGRVTLEMIEKPPEEWESPVDVSKHVLEHERKVTSLINDLVDLALEEKDHATYNFLQWFVAEQVEEEESAGELLRKVKLASESPASILMVDNELGGRVFNPPTDEKGE</sequence>
<dbReference type="InterPro" id="IPR009040">
    <property type="entry name" value="Ferritin-like_diiron"/>
</dbReference>
<dbReference type="InterPro" id="IPR041719">
    <property type="entry name" value="Ferritin_prok"/>
</dbReference>
<dbReference type="InterPro" id="IPR012347">
    <property type="entry name" value="Ferritin-like"/>
</dbReference>
<dbReference type="InterPro" id="IPR009078">
    <property type="entry name" value="Ferritin-like_SF"/>
</dbReference>
<gene>
    <name evidence="6" type="ORF">MTTB_08170</name>
</gene>
<accession>A0ABM7YDR1</accession>
<dbReference type="PROSITE" id="PS50905">
    <property type="entry name" value="FERRITIN_LIKE"/>
    <property type="match status" value="1"/>
</dbReference>
<keyword evidence="1" id="KW-0409">Iron storage</keyword>
<dbReference type="CDD" id="cd01055">
    <property type="entry name" value="Nonheme_Ferritin"/>
    <property type="match status" value="1"/>
</dbReference>
<dbReference type="GeneID" id="71965338"/>
<dbReference type="InterPro" id="IPR001519">
    <property type="entry name" value="Ferritin"/>
</dbReference>
<reference evidence="6 7" key="1">
    <citation type="submission" date="2022-04" db="EMBL/GenBank/DDBJ databases">
        <title>Complete genome of Methanothermobacter tenebrarum strain RMAS.</title>
        <authorList>
            <person name="Nakamura K."/>
            <person name="Oshima K."/>
            <person name="Hattori M."/>
            <person name="Kamagata Y."/>
            <person name="Takamizawa K."/>
        </authorList>
    </citation>
    <scope>NUCLEOTIDE SEQUENCE [LARGE SCALE GENOMIC DNA]</scope>
    <source>
        <strain evidence="6 7">RMAS</strain>
    </source>
</reference>
<evidence type="ECO:0000313" key="7">
    <source>
        <dbReference type="Proteomes" id="UP000831817"/>
    </source>
</evidence>
<dbReference type="Pfam" id="PF00210">
    <property type="entry name" value="Ferritin"/>
    <property type="match status" value="1"/>
</dbReference>